<feature type="region of interest" description="Disordered" evidence="1">
    <location>
        <begin position="372"/>
        <end position="486"/>
    </location>
</feature>
<evidence type="ECO:0000313" key="2">
    <source>
        <dbReference type="EMBL" id="KAL0918479.1"/>
    </source>
</evidence>
<reference evidence="2 3" key="1">
    <citation type="journal article" date="2024" name="Plant Biotechnol. J.">
        <title>Dendrobium thyrsiflorum genome and its molecular insights into genes involved in important horticultural traits.</title>
        <authorList>
            <person name="Chen B."/>
            <person name="Wang J.Y."/>
            <person name="Zheng P.J."/>
            <person name="Li K.L."/>
            <person name="Liang Y.M."/>
            <person name="Chen X.F."/>
            <person name="Zhang C."/>
            <person name="Zhao X."/>
            <person name="He X."/>
            <person name="Zhang G.Q."/>
            <person name="Liu Z.J."/>
            <person name="Xu Q."/>
        </authorList>
    </citation>
    <scope>NUCLEOTIDE SEQUENCE [LARGE SCALE GENOMIC DNA]</scope>
    <source>
        <strain evidence="2">GZMU011</strain>
    </source>
</reference>
<dbReference type="Proteomes" id="UP001552299">
    <property type="component" value="Unassembled WGS sequence"/>
</dbReference>
<keyword evidence="3" id="KW-1185">Reference proteome</keyword>
<evidence type="ECO:0000313" key="3">
    <source>
        <dbReference type="Proteomes" id="UP001552299"/>
    </source>
</evidence>
<feature type="compositionally biased region" description="Basic and acidic residues" evidence="1">
    <location>
        <begin position="291"/>
        <end position="300"/>
    </location>
</feature>
<name>A0ABD0V0I2_DENTH</name>
<feature type="compositionally biased region" description="Basic and acidic residues" evidence="1">
    <location>
        <begin position="450"/>
        <end position="459"/>
    </location>
</feature>
<organism evidence="2 3">
    <name type="scientific">Dendrobium thyrsiflorum</name>
    <name type="common">Pinecone-like raceme dendrobium</name>
    <name type="synonym">Orchid</name>
    <dbReference type="NCBI Taxonomy" id="117978"/>
    <lineage>
        <taxon>Eukaryota</taxon>
        <taxon>Viridiplantae</taxon>
        <taxon>Streptophyta</taxon>
        <taxon>Embryophyta</taxon>
        <taxon>Tracheophyta</taxon>
        <taxon>Spermatophyta</taxon>
        <taxon>Magnoliopsida</taxon>
        <taxon>Liliopsida</taxon>
        <taxon>Asparagales</taxon>
        <taxon>Orchidaceae</taxon>
        <taxon>Epidendroideae</taxon>
        <taxon>Malaxideae</taxon>
        <taxon>Dendrobiinae</taxon>
        <taxon>Dendrobium</taxon>
    </lineage>
</organism>
<dbReference type="EMBL" id="JANQDX010000009">
    <property type="protein sequence ID" value="KAL0918479.1"/>
    <property type="molecule type" value="Genomic_DNA"/>
</dbReference>
<feature type="region of interest" description="Disordered" evidence="1">
    <location>
        <begin position="199"/>
        <end position="336"/>
    </location>
</feature>
<feature type="compositionally biased region" description="Polar residues" evidence="1">
    <location>
        <begin position="440"/>
        <end position="449"/>
    </location>
</feature>
<sequence length="533" mass="60354">MAKTSEERIDPGIGLRVFYPLGRIKSKAEGFRGLNQPRNSSNFAMAMLAFTFIEDGRGNNDEINQDPMIPSSRVVMVPNLLSQRSRCINSNLHGYSIHGYIPNALMKTVNLLQFTELKLFFVFQDEVQSNHPFIYQSKHALIFTDEEISDLARPLDFSIVGNFSLGRPNLTQFSTIDSIERRRIQMEWSLAYRRNRLEAKTKKTRRKRGGNPTATYLHVNQRKREGGRPTAKHRTPTTPHGSAAQLAIKATENQQEKGPRNSWKGKNRGAETSPKKFSTETKPSATQQETQKPKNRELRRPTQVGNRGTDRKPKGQTPTKKTSDHSAKVAINTSKEMPNKAPLLPQKICQVASSKIERRRIQMKWSLAYRRNRLEAKTKKTRREGGRPTAKHRTPTTPHGSAAQLAIKATENQQEKGPRNSWKGKNRGAETSPKKFSIETKPSATQQETQKPKNREPRRPTQAGNRGTDRKPKGQTPTKKTSDHSAKVAINTSKEMPNKAPLLPQKICQVASSKGFTCYQSCDVRRKRMLMRS</sequence>
<feature type="compositionally biased region" description="Basic and acidic residues" evidence="1">
    <location>
        <begin position="372"/>
        <end position="386"/>
    </location>
</feature>
<protein>
    <submittedName>
        <fullName evidence="2">Uncharacterized protein</fullName>
    </submittedName>
</protein>
<evidence type="ECO:0000256" key="1">
    <source>
        <dbReference type="SAM" id="MobiDB-lite"/>
    </source>
</evidence>
<accession>A0ABD0V0I2</accession>
<dbReference type="AlphaFoldDB" id="A0ABD0V0I2"/>
<proteinExistence type="predicted"/>
<comment type="caution">
    <text evidence="2">The sequence shown here is derived from an EMBL/GenBank/DDBJ whole genome shotgun (WGS) entry which is preliminary data.</text>
</comment>
<feature type="compositionally biased region" description="Polar residues" evidence="1">
    <location>
        <begin position="280"/>
        <end position="290"/>
    </location>
</feature>
<gene>
    <name evidence="2" type="ORF">M5K25_010488</name>
</gene>